<evidence type="ECO:0000313" key="7">
    <source>
        <dbReference type="Proteomes" id="UP000615026"/>
    </source>
</evidence>
<feature type="repeat" description="WD" evidence="3">
    <location>
        <begin position="651"/>
        <end position="683"/>
    </location>
</feature>
<dbReference type="RefSeq" id="WP_193994623.1">
    <property type="nucleotide sequence ID" value="NZ_JADEXP010000191.1"/>
</dbReference>
<protein>
    <submittedName>
        <fullName evidence="6">TIR domain-containing protein</fullName>
    </submittedName>
</protein>
<feature type="repeat" description="WD" evidence="3">
    <location>
        <begin position="821"/>
        <end position="853"/>
    </location>
</feature>
<feature type="repeat" description="WD" evidence="3">
    <location>
        <begin position="313"/>
        <end position="345"/>
    </location>
</feature>
<evidence type="ECO:0000256" key="2">
    <source>
        <dbReference type="ARBA" id="ARBA00022737"/>
    </source>
</evidence>
<feature type="repeat" description="WD" evidence="3">
    <location>
        <begin position="483"/>
        <end position="514"/>
    </location>
</feature>
<evidence type="ECO:0000313" key="6">
    <source>
        <dbReference type="EMBL" id="MBE9068686.1"/>
    </source>
</evidence>
<keyword evidence="1 3" id="KW-0853">WD repeat</keyword>
<organism evidence="6 7">
    <name type="scientific">Leptolyngbya cf. ectocarpi LEGE 11479</name>
    <dbReference type="NCBI Taxonomy" id="1828722"/>
    <lineage>
        <taxon>Bacteria</taxon>
        <taxon>Bacillati</taxon>
        <taxon>Cyanobacteriota</taxon>
        <taxon>Cyanophyceae</taxon>
        <taxon>Leptolyngbyales</taxon>
        <taxon>Leptolyngbyaceae</taxon>
        <taxon>Leptolyngbya group</taxon>
        <taxon>Leptolyngbya</taxon>
    </lineage>
</organism>
<keyword evidence="4" id="KW-1133">Transmembrane helix</keyword>
<proteinExistence type="predicted"/>
<dbReference type="SMART" id="SM00320">
    <property type="entry name" value="WD40"/>
    <property type="match status" value="16"/>
</dbReference>
<dbReference type="Gene3D" id="1.25.40.10">
    <property type="entry name" value="Tetratricopeptide repeat domain"/>
    <property type="match status" value="1"/>
</dbReference>
<keyword evidence="2" id="KW-0677">Repeat</keyword>
<feature type="repeat" description="WD" evidence="3">
    <location>
        <begin position="862"/>
        <end position="896"/>
    </location>
</feature>
<feature type="domain" description="TIR" evidence="5">
    <location>
        <begin position="1"/>
        <end position="157"/>
    </location>
</feature>
<dbReference type="SUPFAM" id="SSF48452">
    <property type="entry name" value="TPR-like"/>
    <property type="match status" value="1"/>
</dbReference>
<evidence type="ECO:0000256" key="1">
    <source>
        <dbReference type="ARBA" id="ARBA00022574"/>
    </source>
</evidence>
<dbReference type="PRINTS" id="PR00320">
    <property type="entry name" value="GPROTEINBRPT"/>
</dbReference>
<dbReference type="PROSITE" id="PS00678">
    <property type="entry name" value="WD_REPEATS_1"/>
    <property type="match status" value="3"/>
</dbReference>
<evidence type="ECO:0000256" key="3">
    <source>
        <dbReference type="PROSITE-ProRule" id="PRU00221"/>
    </source>
</evidence>
<dbReference type="SUPFAM" id="SSF50978">
    <property type="entry name" value="WD40 repeat-like"/>
    <property type="match status" value="1"/>
</dbReference>
<feature type="repeat" description="WD" evidence="3">
    <location>
        <begin position="442"/>
        <end position="476"/>
    </location>
</feature>
<dbReference type="InterPro" id="IPR011990">
    <property type="entry name" value="TPR-like_helical_dom_sf"/>
</dbReference>
<dbReference type="InterPro" id="IPR001680">
    <property type="entry name" value="WD40_rpt"/>
</dbReference>
<dbReference type="InterPro" id="IPR011047">
    <property type="entry name" value="Quinoprotein_ADH-like_sf"/>
</dbReference>
<dbReference type="Gene3D" id="2.130.10.10">
    <property type="entry name" value="YVTN repeat-like/Quinoprotein amine dehydrogenase"/>
    <property type="match status" value="5"/>
</dbReference>
<dbReference type="InterPro" id="IPR020472">
    <property type="entry name" value="WD40_PAC1"/>
</dbReference>
<keyword evidence="4" id="KW-0472">Membrane</keyword>
<dbReference type="PANTHER" id="PTHR22847:SF637">
    <property type="entry name" value="WD REPEAT DOMAIN 5B"/>
    <property type="match status" value="1"/>
</dbReference>
<dbReference type="InterPro" id="IPR015943">
    <property type="entry name" value="WD40/YVTN_repeat-like_dom_sf"/>
</dbReference>
<dbReference type="PROSITE" id="PS50294">
    <property type="entry name" value="WD_REPEATS_REGION"/>
    <property type="match status" value="14"/>
</dbReference>
<dbReference type="EMBL" id="JADEXP010000191">
    <property type="protein sequence ID" value="MBE9068686.1"/>
    <property type="molecule type" value="Genomic_DNA"/>
</dbReference>
<accession>A0A928ZWE6</accession>
<keyword evidence="7" id="KW-1185">Reference proteome</keyword>
<dbReference type="InterPro" id="IPR035897">
    <property type="entry name" value="Toll_tir_struct_dom_sf"/>
</dbReference>
<evidence type="ECO:0000259" key="5">
    <source>
        <dbReference type="PROSITE" id="PS50104"/>
    </source>
</evidence>
<dbReference type="GO" id="GO:0007165">
    <property type="term" value="P:signal transduction"/>
    <property type="evidence" value="ECO:0007669"/>
    <property type="project" value="InterPro"/>
</dbReference>
<dbReference type="CDD" id="cd00200">
    <property type="entry name" value="WD40"/>
    <property type="match status" value="4"/>
</dbReference>
<feature type="repeat" description="WD" evidence="3">
    <location>
        <begin position="733"/>
        <end position="765"/>
    </location>
</feature>
<name>A0A928ZWE6_LEPEC</name>
<feature type="transmembrane region" description="Helical" evidence="4">
    <location>
        <begin position="216"/>
        <end position="236"/>
    </location>
</feature>
<dbReference type="InterPro" id="IPR000157">
    <property type="entry name" value="TIR_dom"/>
</dbReference>
<evidence type="ECO:0000256" key="4">
    <source>
        <dbReference type="SAM" id="Phobius"/>
    </source>
</evidence>
<dbReference type="SMART" id="SM00028">
    <property type="entry name" value="TPR"/>
    <property type="match status" value="3"/>
</dbReference>
<feature type="repeat" description="WD" evidence="3">
    <location>
        <begin position="774"/>
        <end position="796"/>
    </location>
</feature>
<dbReference type="Gene3D" id="3.40.50.10140">
    <property type="entry name" value="Toll/interleukin-1 receptor homology (TIR) domain"/>
    <property type="match status" value="1"/>
</dbReference>
<feature type="repeat" description="WD" evidence="3">
    <location>
        <begin position="903"/>
        <end position="937"/>
    </location>
</feature>
<feature type="repeat" description="WD" evidence="3">
    <location>
        <begin position="608"/>
        <end position="649"/>
    </location>
</feature>
<dbReference type="SUPFAM" id="SSF52200">
    <property type="entry name" value="Toll/Interleukin receptor TIR domain"/>
    <property type="match status" value="1"/>
</dbReference>
<dbReference type="InterPro" id="IPR036322">
    <property type="entry name" value="WD40_repeat_dom_sf"/>
</dbReference>
<feature type="repeat" description="WD" evidence="3">
    <location>
        <begin position="401"/>
        <end position="432"/>
    </location>
</feature>
<dbReference type="SUPFAM" id="SSF50998">
    <property type="entry name" value="Quinoprotein alcohol dehydrogenase-like"/>
    <property type="match status" value="1"/>
</dbReference>
<dbReference type="Pfam" id="PF00400">
    <property type="entry name" value="WD40"/>
    <property type="match status" value="16"/>
</dbReference>
<reference evidence="6" key="1">
    <citation type="submission" date="2020-10" db="EMBL/GenBank/DDBJ databases">
        <authorList>
            <person name="Castelo-Branco R."/>
            <person name="Eusebio N."/>
            <person name="Adriana R."/>
            <person name="Vieira A."/>
            <person name="Brugerolle De Fraissinette N."/>
            <person name="Rezende De Castro R."/>
            <person name="Schneider M.P."/>
            <person name="Vasconcelos V."/>
            <person name="Leao P.N."/>
        </authorList>
    </citation>
    <scope>NUCLEOTIDE SEQUENCE</scope>
    <source>
        <strain evidence="6">LEGE 11479</strain>
    </source>
</reference>
<dbReference type="InterPro" id="IPR019734">
    <property type="entry name" value="TPR_rpt"/>
</dbReference>
<dbReference type="SMART" id="SM00255">
    <property type="entry name" value="TIR"/>
    <property type="match status" value="1"/>
</dbReference>
<dbReference type="PROSITE" id="PS50082">
    <property type="entry name" value="WD_REPEATS_2"/>
    <property type="match status" value="15"/>
</dbReference>
<dbReference type="Proteomes" id="UP000615026">
    <property type="component" value="Unassembled WGS sequence"/>
</dbReference>
<comment type="caution">
    <text evidence="6">The sequence shown here is derived from an EMBL/GenBank/DDBJ whole genome shotgun (WGS) entry which is preliminary data.</text>
</comment>
<feature type="repeat" description="WD" evidence="3">
    <location>
        <begin position="360"/>
        <end position="394"/>
    </location>
</feature>
<keyword evidence="4" id="KW-0812">Transmembrane</keyword>
<feature type="repeat" description="WD" evidence="3">
    <location>
        <begin position="567"/>
        <end position="599"/>
    </location>
</feature>
<dbReference type="InterPro" id="IPR019775">
    <property type="entry name" value="WD40_repeat_CS"/>
</dbReference>
<dbReference type="Pfam" id="PF13676">
    <property type="entry name" value="TIR_2"/>
    <property type="match status" value="1"/>
</dbReference>
<sequence length="1298" mass="143079">MTDVFISYSRKDSAFVQVLNQALTDSKYDAWVDWENIPLTADWWEEIKAGIEGADTFIFVISPDSITSKVCGQEIDHAVENNKRLLPIVYREGFDMSLVRPALGKHNWLFFRAADDFDHAFSSLVEALNTDLIHVREHTRILVKAIEWDKKHRTDDLLLRGRELDTVFQWLADNAEKEPRSTQLQRDYVNASRKAVQAQQAAELERQKKARKATTIGLAAAVSGLAIASVLGLFAFQQQQQAERGRINAEIVVKSLEAKNLQTSGLQIEALKKSLAVGHQVQTLGDKITSETRYQVLAALQQDVYGMTSRNRLDGHENTVRTVKISSDGQLIASGSDDGTVKLWQADGRLMRTLADYEFVQGYNFLYSAIQFSPDEQLLATAGNDGTVRLWEIEGQGHQSLAGHQANVRAVVFSPTGEAIATASEDRTAKLWRADGTLLATLEGHSAPLTDVQFSPDGKTVITASQDGTAKLWNLDGTLRQTLEGHRDRIFRVRYSPDGNTIATASFDNTLKLWRADGTLISTLAEHTDIGWDFTFSPDGQVLASTGGRRDKTIRLWSLDGTLITALESHRNLVTAIEFSPDGTTLVSASGDNTLKLWKRDGDLIQTLSGHNGWILDVDFSPDNQSIFSASVDRTLRVWQAQNSAALILAEPDSTEALRAVRFSPDGEVIATASEDSTIKLWDQKGQLLHSLEDHEDSVWTLDFSPDGQTLASASTNGVINLWNRGGQRLTTLDAHRGAVYQVKFSPDGQLLASAGEDRMVYLWNPKGELIASLDGHLSSVTSMAFSPDGELLMTGEFTNTRNRPVMAKLWRTDGTLVANLDGHSEFLYGLQFTPDGKTAITGGWKGKIQTWQTDGTLIKSWQAHTAGIYGMRVSPDGQQLVSVSEDNTIKLWTLDGELRQTLRGHRDDAIKVRFSPDGNILASAGEDNTIRLWQLDGKLITTIEGHQDWAVDLDFSPDGRTIASASRDGTAKLWNFSLDTLMTQGCDWLTEYLTIHPDALVELEVCQNDQLIVAAAPALLAQGDALAKTGDFDGAVAKFQRARQWDSSLQIAPEKRAAIALVYQAQNQAQTPDDQDAVTAILHQALDYNPDLDLRPDTPELDQETQAVATYFVAISQRDQAENLARYGDSENAIPLYQKALELFPSLDLNPGTAAIETEPVQVARKFSAPQLIVEAQQQVQEGKVAAAIEAYRMAQANDPDLAITAQDWDMLCWFGTVNQQMEAVLFACENEVALTPSVQSSLDSQAIIHAVAGDIEGAIADFQAYRDYIESGFSERASQAQAWIDALQAEKNPFKP</sequence>
<feature type="repeat" description="WD" evidence="3">
    <location>
        <begin position="692"/>
        <end position="724"/>
    </location>
</feature>
<dbReference type="PROSITE" id="PS50104">
    <property type="entry name" value="TIR"/>
    <property type="match status" value="1"/>
</dbReference>
<gene>
    <name evidence="6" type="ORF">IQ260_18735</name>
</gene>
<dbReference type="PANTHER" id="PTHR22847">
    <property type="entry name" value="WD40 REPEAT PROTEIN"/>
    <property type="match status" value="1"/>
</dbReference>
<feature type="repeat" description="WD" evidence="3">
    <location>
        <begin position="944"/>
        <end position="985"/>
    </location>
</feature>